<feature type="transmembrane region" description="Helical" evidence="1">
    <location>
        <begin position="75"/>
        <end position="93"/>
    </location>
</feature>
<organism evidence="2 3">
    <name type="scientific">Megasphaera cerevisiae DSM 20462</name>
    <dbReference type="NCBI Taxonomy" id="1122219"/>
    <lineage>
        <taxon>Bacteria</taxon>
        <taxon>Bacillati</taxon>
        <taxon>Bacillota</taxon>
        <taxon>Negativicutes</taxon>
        <taxon>Veillonellales</taxon>
        <taxon>Veillonellaceae</taxon>
        <taxon>Megasphaera</taxon>
    </lineage>
</organism>
<dbReference type="OrthoDB" id="1625344at2"/>
<keyword evidence="1" id="KW-0812">Transmembrane</keyword>
<dbReference type="AlphaFoldDB" id="A0A0J6WWH3"/>
<dbReference type="PATRIC" id="fig|1122219.3.peg.1745"/>
<dbReference type="STRING" id="39029.BSR42_10835"/>
<evidence type="ECO:0008006" key="4">
    <source>
        <dbReference type="Google" id="ProtNLM"/>
    </source>
</evidence>
<evidence type="ECO:0000256" key="1">
    <source>
        <dbReference type="SAM" id="Phobius"/>
    </source>
</evidence>
<reference evidence="2 3" key="1">
    <citation type="submission" date="2015-06" db="EMBL/GenBank/DDBJ databases">
        <title>Draft genome sequence of beer spoilage bacterium Megasphaera cerevisiae type strain 20462.</title>
        <authorList>
            <person name="Kutumbaka K."/>
            <person name="Pasmowitz J."/>
            <person name="Mategko J."/>
            <person name="Reyes D."/>
            <person name="Friedrich A."/>
            <person name="Han S."/>
            <person name="Martens-Habbena W."/>
            <person name="Neal-McKinney J."/>
            <person name="Janagama H.K."/>
            <person name="Nadala C."/>
            <person name="Samadpour M."/>
        </authorList>
    </citation>
    <scope>NUCLEOTIDE SEQUENCE [LARGE SCALE GENOMIC DNA]</scope>
    <source>
        <strain evidence="2 3">DSM 20462</strain>
    </source>
</reference>
<comment type="caution">
    <text evidence="2">The sequence shown here is derived from an EMBL/GenBank/DDBJ whole genome shotgun (WGS) entry which is preliminary data.</text>
</comment>
<feature type="transmembrane region" description="Helical" evidence="1">
    <location>
        <begin position="12"/>
        <end position="29"/>
    </location>
</feature>
<dbReference type="RefSeq" id="WP_048514631.1">
    <property type="nucleotide sequence ID" value="NZ_FUXD01000002.1"/>
</dbReference>
<evidence type="ECO:0000313" key="3">
    <source>
        <dbReference type="Proteomes" id="UP000036503"/>
    </source>
</evidence>
<proteinExistence type="predicted"/>
<sequence>MTEFVQYVKATVLKLIGLTCIVAAVLFVVGWRQCVTGWCIGSGLNIVYFLMLSSRSVRALKLPPGQAAAFIRSGAVFRLFMIGLILIVILQFPGIHFGAAVAGIFSYRMIVFADGIAALVRTRVRKEV</sequence>
<gene>
    <name evidence="2" type="ORF">AB840_09630</name>
</gene>
<accession>A0A0J6WWH3</accession>
<dbReference type="EMBL" id="LEKT01000031">
    <property type="protein sequence ID" value="KMO86167.1"/>
    <property type="molecule type" value="Genomic_DNA"/>
</dbReference>
<feature type="transmembrane region" description="Helical" evidence="1">
    <location>
        <begin position="35"/>
        <end position="54"/>
    </location>
</feature>
<name>A0A0J6WWH3_9FIRM</name>
<keyword evidence="3" id="KW-1185">Reference proteome</keyword>
<evidence type="ECO:0000313" key="2">
    <source>
        <dbReference type="EMBL" id="KMO86167.1"/>
    </source>
</evidence>
<protein>
    <recommendedName>
        <fullName evidence="4">ATP synthase subunit I</fullName>
    </recommendedName>
</protein>
<dbReference type="Proteomes" id="UP000036503">
    <property type="component" value="Unassembled WGS sequence"/>
</dbReference>
<keyword evidence="1" id="KW-1133">Transmembrane helix</keyword>
<dbReference type="InParanoid" id="A0A0J6WWH3"/>
<keyword evidence="1" id="KW-0472">Membrane</keyword>
<feature type="transmembrane region" description="Helical" evidence="1">
    <location>
        <begin position="99"/>
        <end position="120"/>
    </location>
</feature>